<sequence length="194" mass="21058">MNEMMSNDTTFSWGWVIFLILILWFFVGGNGFGFGGYGNRAGSFLAGDILGQLQGRDASLSCGASNCEVERRGLITAAETNYRIIDQAQQTRNVVEATSATTNAKIDFYAYQDLRDKLSESQRENMMLQNKLYSDAKFGAIEAQLASISCRMAKQPEVYATSAVCPNAAVINGLGINGMPYGFYGCGCNGNVLS</sequence>
<keyword evidence="1" id="KW-0472">Membrane</keyword>
<organism evidence="2">
    <name type="scientific">Myoviridae sp. ctWb16</name>
    <dbReference type="NCBI Taxonomy" id="2827690"/>
    <lineage>
        <taxon>Viruses</taxon>
        <taxon>Duplodnaviria</taxon>
        <taxon>Heunggongvirae</taxon>
        <taxon>Uroviricota</taxon>
        <taxon>Caudoviricetes</taxon>
    </lineage>
</organism>
<protein>
    <submittedName>
        <fullName evidence="2">Uncharacterized protein</fullName>
    </submittedName>
</protein>
<name>A0A8S5T010_9CAUD</name>
<keyword evidence="1" id="KW-0812">Transmembrane</keyword>
<reference evidence="2" key="1">
    <citation type="journal article" date="2021" name="Proc. Natl. Acad. Sci. U.S.A.">
        <title>A Catalog of Tens of Thousands of Viruses from Human Metagenomes Reveals Hidden Associations with Chronic Diseases.</title>
        <authorList>
            <person name="Tisza M.J."/>
            <person name="Buck C.B."/>
        </authorList>
    </citation>
    <scope>NUCLEOTIDE SEQUENCE</scope>
    <source>
        <strain evidence="2">CtWb16</strain>
    </source>
</reference>
<dbReference type="EMBL" id="BK032721">
    <property type="protein sequence ID" value="DAF56677.1"/>
    <property type="molecule type" value="Genomic_DNA"/>
</dbReference>
<proteinExistence type="predicted"/>
<evidence type="ECO:0000256" key="1">
    <source>
        <dbReference type="SAM" id="Phobius"/>
    </source>
</evidence>
<accession>A0A8S5T010</accession>
<keyword evidence="1" id="KW-1133">Transmembrane helix</keyword>
<evidence type="ECO:0000313" key="2">
    <source>
        <dbReference type="EMBL" id="DAF56677.1"/>
    </source>
</evidence>
<feature type="transmembrane region" description="Helical" evidence="1">
    <location>
        <begin position="12"/>
        <end position="34"/>
    </location>
</feature>